<feature type="transmembrane region" description="Helical" evidence="1">
    <location>
        <begin position="588"/>
        <end position="607"/>
    </location>
</feature>
<reference evidence="2 3" key="1">
    <citation type="journal article" date="2016" name="Sci. Rep.">
        <title>Metabolic traits of an uncultured archaeal lineage -MSBL1- from brine pools of the Red Sea.</title>
        <authorList>
            <person name="Mwirichia R."/>
            <person name="Alam I."/>
            <person name="Rashid M."/>
            <person name="Vinu M."/>
            <person name="Ba-Alawi W."/>
            <person name="Anthony Kamau A."/>
            <person name="Kamanda Ngugi D."/>
            <person name="Goker M."/>
            <person name="Klenk H.P."/>
            <person name="Bajic V."/>
            <person name="Stingl U."/>
        </authorList>
    </citation>
    <scope>NUCLEOTIDE SEQUENCE [LARGE SCALE GENOMIC DNA]</scope>
    <source>
        <strain evidence="2">SCGC-AAA382A13</strain>
    </source>
</reference>
<sequence length="652" mass="73700">MERLKLFPETSRDVREILEEVEKQKQESLNLYEKICRLSEKLFGNITKDMEMSKELRKQISWTGLRVTPSEWWSGFLSVLLFPIIFTLMPFLILILLESTVMTLWYLPLLGFVLSGLSGASFYFYPVNLADVKKSEAQSRAIETIMLMSFYLHHSSDLRGAIVFAADSSEGRLAEEIRKNLLELDQKHSYESIRQLLTHLAHNWKNIDEGVRRAIFDILRSTSQSEESLRRQDVIKAPNRVLKNTERELEDKLNALVMPTMTFMVFGSLAIVGAIGLSPIFGMIGMNFIDIRFFGLVSCAIVAGFLAFTVFIGRRRPATIPPPKISTDDSRLPPAGKIEVFNQFVPIWIPTMLVFLIISLPGIMYLIGFTSYSIISGFNTFWLLWGITGSFSLYAYLKVKPRAKLREKVKEISKDWTMSLNIIGSRIIDGKPMKEAMSETSEIMSESETGKVLKQATLVMDKFSMDPNYVFFRTGIFKKVYNPLVGSLLEVITRIKRNSEKASGRASMQAAEFLETLNEVEYRFNRKITDSTGNLWLMGIILLPVVCALSVWIMNFMSELSLTIGTSVEKAGLANIPLLTSSLESQEIALLKLIMGLTVVALVLIIARHISVIETGKDSIAFWNKIPLTVLSATSIYTLAYFGFNFLNIVGL</sequence>
<keyword evidence="1" id="KW-1133">Transmembrane helix</keyword>
<feature type="transmembrane region" description="Helical" evidence="1">
    <location>
        <begin position="347"/>
        <end position="368"/>
    </location>
</feature>
<feature type="transmembrane region" description="Helical" evidence="1">
    <location>
        <begin position="256"/>
        <end position="281"/>
    </location>
</feature>
<accession>A0A133VEC2</accession>
<keyword evidence="3" id="KW-1185">Reference proteome</keyword>
<evidence type="ECO:0000313" key="3">
    <source>
        <dbReference type="Proteomes" id="UP000070311"/>
    </source>
</evidence>
<comment type="caution">
    <text evidence="2">The sequence shown here is derived from an EMBL/GenBank/DDBJ whole genome shotgun (WGS) entry which is preliminary data.</text>
</comment>
<keyword evidence="1" id="KW-0812">Transmembrane</keyword>
<evidence type="ECO:0000256" key="1">
    <source>
        <dbReference type="SAM" id="Phobius"/>
    </source>
</evidence>
<feature type="transmembrane region" description="Helical" evidence="1">
    <location>
        <begin position="293"/>
        <end position="312"/>
    </location>
</feature>
<name>A0A133VEC2_9EURY</name>
<organism evidence="2 3">
    <name type="scientific">candidate division MSBL1 archaeon SCGC-AAA382A13</name>
    <dbReference type="NCBI Taxonomy" id="1698279"/>
    <lineage>
        <taxon>Archaea</taxon>
        <taxon>Methanobacteriati</taxon>
        <taxon>Methanobacteriota</taxon>
        <taxon>candidate division MSBL1</taxon>
    </lineage>
</organism>
<dbReference type="Proteomes" id="UP000070311">
    <property type="component" value="Unassembled WGS sequence"/>
</dbReference>
<feature type="transmembrane region" description="Helical" evidence="1">
    <location>
        <begin position="535"/>
        <end position="554"/>
    </location>
</feature>
<feature type="transmembrane region" description="Helical" evidence="1">
    <location>
        <begin position="76"/>
        <end position="97"/>
    </location>
</feature>
<feature type="transmembrane region" description="Helical" evidence="1">
    <location>
        <begin position="103"/>
        <end position="125"/>
    </location>
</feature>
<dbReference type="EMBL" id="LHYD01000045">
    <property type="protein sequence ID" value="KXB04747.1"/>
    <property type="molecule type" value="Genomic_DNA"/>
</dbReference>
<proteinExistence type="predicted"/>
<gene>
    <name evidence="2" type="ORF">AKJ50_02050</name>
</gene>
<evidence type="ECO:0000313" key="2">
    <source>
        <dbReference type="EMBL" id="KXB04747.1"/>
    </source>
</evidence>
<dbReference type="AlphaFoldDB" id="A0A133VEC2"/>
<protein>
    <submittedName>
        <fullName evidence="2">Uncharacterized protein</fullName>
    </submittedName>
</protein>
<feature type="transmembrane region" description="Helical" evidence="1">
    <location>
        <begin position="374"/>
        <end position="397"/>
    </location>
</feature>
<keyword evidence="1" id="KW-0472">Membrane</keyword>
<feature type="transmembrane region" description="Helical" evidence="1">
    <location>
        <begin position="628"/>
        <end position="650"/>
    </location>
</feature>